<dbReference type="Proteomes" id="UP001642487">
    <property type="component" value="Chromosome 10"/>
</dbReference>
<dbReference type="EMBL" id="OZ021744">
    <property type="protein sequence ID" value="CAK9312018.1"/>
    <property type="molecule type" value="Genomic_DNA"/>
</dbReference>
<comment type="subcellular location">
    <subcellularLocation>
        <location evidence="1">Membrane</location>
    </subcellularLocation>
</comment>
<feature type="transmembrane region" description="Helical" evidence="3">
    <location>
        <begin position="37"/>
        <end position="60"/>
    </location>
</feature>
<proteinExistence type="predicted"/>
<gene>
    <name evidence="4" type="ORF">CITCOLO1_LOCUS3694</name>
</gene>
<name>A0ABP0XV33_9ROSI</name>
<dbReference type="PANTHER" id="PTHR31415">
    <property type="entry name" value="OS05G0367900 PROTEIN"/>
    <property type="match status" value="1"/>
</dbReference>
<evidence type="ECO:0008006" key="6">
    <source>
        <dbReference type="Google" id="ProtNLM"/>
    </source>
</evidence>
<keyword evidence="3" id="KW-1133">Transmembrane helix</keyword>
<evidence type="ECO:0000313" key="5">
    <source>
        <dbReference type="Proteomes" id="UP001642487"/>
    </source>
</evidence>
<evidence type="ECO:0000256" key="2">
    <source>
        <dbReference type="ARBA" id="ARBA00023136"/>
    </source>
</evidence>
<evidence type="ECO:0000256" key="3">
    <source>
        <dbReference type="SAM" id="Phobius"/>
    </source>
</evidence>
<sequence length="209" mass="23713">MRSTIATTQGVTSSSAAQRCYRQQHGATAKRTKVIRIIGRSLLCVIFLVALAILTCWLVVFPKTPRLMVETGKVTPTGSTHNMLNATIAFSIKTSNPNKRASLHMDSMKMIVNCNMGKPFSSTIPTFILMPRNETILNPVVDVNFIYPFGRPVPPDWIRLELRFLAKISYILNRWTSRPRLLEIYCDHLWLKINDSTPNFDNTKCKVDL</sequence>
<organism evidence="4 5">
    <name type="scientific">Citrullus colocynthis</name>
    <name type="common">colocynth</name>
    <dbReference type="NCBI Taxonomy" id="252529"/>
    <lineage>
        <taxon>Eukaryota</taxon>
        <taxon>Viridiplantae</taxon>
        <taxon>Streptophyta</taxon>
        <taxon>Embryophyta</taxon>
        <taxon>Tracheophyta</taxon>
        <taxon>Spermatophyta</taxon>
        <taxon>Magnoliopsida</taxon>
        <taxon>eudicotyledons</taxon>
        <taxon>Gunneridae</taxon>
        <taxon>Pentapetalae</taxon>
        <taxon>rosids</taxon>
        <taxon>fabids</taxon>
        <taxon>Cucurbitales</taxon>
        <taxon>Cucurbitaceae</taxon>
        <taxon>Benincaseae</taxon>
        <taxon>Citrullus</taxon>
    </lineage>
</organism>
<accession>A0ABP0XV33</accession>
<protein>
    <recommendedName>
        <fullName evidence="6">Late embryogenesis abundant protein LEA-2 subgroup domain-containing protein</fullName>
    </recommendedName>
</protein>
<keyword evidence="3" id="KW-0812">Transmembrane</keyword>
<dbReference type="InterPro" id="IPR044839">
    <property type="entry name" value="NDR1-like"/>
</dbReference>
<keyword evidence="5" id="KW-1185">Reference proteome</keyword>
<reference evidence="4 5" key="1">
    <citation type="submission" date="2024-03" db="EMBL/GenBank/DDBJ databases">
        <authorList>
            <person name="Gkanogiannis A."/>
            <person name="Becerra Lopez-Lavalle L."/>
        </authorList>
    </citation>
    <scope>NUCLEOTIDE SEQUENCE [LARGE SCALE GENOMIC DNA]</scope>
</reference>
<dbReference type="PANTHER" id="PTHR31415:SF4">
    <property type="entry name" value="NDR1_HIN1-LIKE PROTEIN 3"/>
    <property type="match status" value="1"/>
</dbReference>
<evidence type="ECO:0000313" key="4">
    <source>
        <dbReference type="EMBL" id="CAK9312018.1"/>
    </source>
</evidence>
<evidence type="ECO:0000256" key="1">
    <source>
        <dbReference type="ARBA" id="ARBA00004370"/>
    </source>
</evidence>
<keyword evidence="2 3" id="KW-0472">Membrane</keyword>